<evidence type="ECO:0000313" key="3">
    <source>
        <dbReference type="Proteomes" id="UP000676035"/>
    </source>
</evidence>
<organism evidence="2 3">
    <name type="scientific">Pseudomonas rustica</name>
    <dbReference type="NCBI Taxonomy" id="2827099"/>
    <lineage>
        <taxon>Bacteria</taxon>
        <taxon>Pseudomonadati</taxon>
        <taxon>Pseudomonadota</taxon>
        <taxon>Gammaproteobacteria</taxon>
        <taxon>Pseudomonadales</taxon>
        <taxon>Pseudomonadaceae</taxon>
        <taxon>Pseudomonas</taxon>
    </lineage>
</organism>
<keyword evidence="3" id="KW-1185">Reference proteome</keyword>
<dbReference type="RefSeq" id="WP_053123458.1">
    <property type="nucleotide sequence ID" value="NZ_JAGYHF010000017.1"/>
</dbReference>
<keyword evidence="1" id="KW-0812">Transmembrane</keyword>
<evidence type="ECO:0000313" key="2">
    <source>
        <dbReference type="EMBL" id="MBS4081628.1"/>
    </source>
</evidence>
<evidence type="ECO:0000256" key="1">
    <source>
        <dbReference type="SAM" id="Phobius"/>
    </source>
</evidence>
<comment type="caution">
    <text evidence="2">The sequence shown here is derived from an EMBL/GenBank/DDBJ whole genome shotgun (WGS) entry which is preliminary data.</text>
</comment>
<name>A0ABS5N4Z1_9PSED</name>
<sequence length="120" mass="12986">MKGFSALMVIGLADALIHWQVFFVMCSAGGLSQAASNFAAFCVAAAFTLYVNMLYTFETGTSLLSYLLFICVMAGVSVGIGLIGDAHALHGLITVASFTVLNLLLGYCFFRFVLFREYEI</sequence>
<dbReference type="EMBL" id="JAGYHF010000017">
    <property type="protein sequence ID" value="MBS4081628.1"/>
    <property type="molecule type" value="Genomic_DNA"/>
</dbReference>
<reference evidence="2 3" key="1">
    <citation type="submission" date="2021-04" db="EMBL/GenBank/DDBJ databases">
        <title>Pseudomonas rustica sp. nov. isolated from raw milk.</title>
        <authorList>
            <person name="Fiedler G."/>
            <person name="Gieschler S."/>
            <person name="Kabisch J."/>
            <person name="Grimmler C."/>
            <person name="Brinks E."/>
            <person name="Wagner N."/>
            <person name="Hetzer B."/>
            <person name="Franz C.M.A.P."/>
            <person name="Boehnlein C."/>
        </authorList>
    </citation>
    <scope>NUCLEOTIDE SEQUENCE [LARGE SCALE GENOMIC DNA]</scope>
    <source>
        <strain evidence="2 3">MBT-4</strain>
    </source>
</reference>
<dbReference type="Proteomes" id="UP000676035">
    <property type="component" value="Unassembled WGS sequence"/>
</dbReference>
<feature type="transmembrane region" description="Helical" evidence="1">
    <location>
        <begin position="63"/>
        <end position="83"/>
    </location>
</feature>
<feature type="transmembrane region" description="Helical" evidence="1">
    <location>
        <begin position="89"/>
        <end position="114"/>
    </location>
</feature>
<proteinExistence type="predicted"/>
<feature type="transmembrane region" description="Helical" evidence="1">
    <location>
        <begin position="31"/>
        <end position="51"/>
    </location>
</feature>
<keyword evidence="1" id="KW-1133">Transmembrane helix</keyword>
<keyword evidence="1" id="KW-0472">Membrane</keyword>
<gene>
    <name evidence="2" type="ORF">KFS80_25365</name>
</gene>
<protein>
    <submittedName>
        <fullName evidence="2">Polysaccharide synthesis protein GtrA</fullName>
    </submittedName>
</protein>
<accession>A0ABS5N4Z1</accession>